<accession>A0ABD5A321</accession>
<dbReference type="EMBL" id="JAUONS010000006">
    <property type="protein sequence ID" value="MDO6362079.1"/>
    <property type="molecule type" value="Genomic_DNA"/>
</dbReference>
<gene>
    <name evidence="2" type="ORF">Q4436_08055</name>
</gene>
<evidence type="ECO:0000313" key="3">
    <source>
        <dbReference type="Proteomes" id="UP001169713"/>
    </source>
</evidence>
<dbReference type="RefSeq" id="WP_262333546.1">
    <property type="nucleotide sequence ID" value="NZ_JANZQG010000003.1"/>
</dbReference>
<dbReference type="Proteomes" id="UP001169713">
    <property type="component" value="Unassembled WGS sequence"/>
</dbReference>
<reference evidence="2" key="1">
    <citation type="submission" date="2023-07" db="EMBL/GenBank/DDBJ databases">
        <title>Whole Genome Sequencing of Colonoscopy isolates.</title>
        <authorList>
            <person name="Surve S.V."/>
            <person name="Valls R.A."/>
            <person name="Barrak K.E."/>
            <person name="Gardner T.B."/>
            <person name="O'Toole G.A."/>
        </authorList>
    </citation>
    <scope>NUCLEOTIDE SEQUENCE</scope>
    <source>
        <strain evidence="2">GP0003</strain>
    </source>
</reference>
<comment type="caution">
    <text evidence="2">The sequence shown here is derived from an EMBL/GenBank/DDBJ whole genome shotgun (WGS) entry which is preliminary data.</text>
</comment>
<sequence>MKKLLLSVLVLLSLGSAVAVSAQAASAAQLNGYPLHEMKPSDGIVYSPHG</sequence>
<evidence type="ECO:0000256" key="1">
    <source>
        <dbReference type="SAM" id="SignalP"/>
    </source>
</evidence>
<organism evidence="2 3">
    <name type="scientific">Lactobacillus paragasseri</name>
    <dbReference type="NCBI Taxonomy" id="2107999"/>
    <lineage>
        <taxon>Bacteria</taxon>
        <taxon>Bacillati</taxon>
        <taxon>Bacillota</taxon>
        <taxon>Bacilli</taxon>
        <taxon>Lactobacillales</taxon>
        <taxon>Lactobacillaceae</taxon>
        <taxon>Lactobacillus</taxon>
    </lineage>
</organism>
<feature type="signal peptide" evidence="1">
    <location>
        <begin position="1"/>
        <end position="24"/>
    </location>
</feature>
<evidence type="ECO:0000313" key="2">
    <source>
        <dbReference type="EMBL" id="MDO6362079.1"/>
    </source>
</evidence>
<keyword evidence="1" id="KW-0732">Signal</keyword>
<feature type="chain" id="PRO_5044830399" evidence="1">
    <location>
        <begin position="25"/>
        <end position="50"/>
    </location>
</feature>
<proteinExistence type="predicted"/>
<dbReference type="AlphaFoldDB" id="A0ABD5A321"/>
<name>A0ABD5A321_9LACO</name>
<protein>
    <submittedName>
        <fullName evidence="2">Uncharacterized protein</fullName>
    </submittedName>
</protein>